<dbReference type="InterPro" id="IPR029058">
    <property type="entry name" value="AB_hydrolase_fold"/>
</dbReference>
<evidence type="ECO:0000313" key="2">
    <source>
        <dbReference type="Proteomes" id="UP000831796"/>
    </source>
</evidence>
<dbReference type="Gene3D" id="3.40.50.1820">
    <property type="entry name" value="alpha/beta hydrolase"/>
    <property type="match status" value="1"/>
</dbReference>
<reference evidence="1" key="1">
    <citation type="submission" date="2022-04" db="EMBL/GenBank/DDBJ databases">
        <title>Hymenobacter sp. isolated from the air.</title>
        <authorList>
            <person name="Won M."/>
            <person name="Lee C.-M."/>
            <person name="Woen H.-Y."/>
            <person name="Kwon S.-W."/>
        </authorList>
    </citation>
    <scope>NUCLEOTIDE SEQUENCE</scope>
    <source>
        <strain evidence="1">5116S-3</strain>
    </source>
</reference>
<dbReference type="SUPFAM" id="SSF53474">
    <property type="entry name" value="alpha/beta-Hydrolases"/>
    <property type="match status" value="1"/>
</dbReference>
<dbReference type="AlphaFoldDB" id="A0A8T9Q330"/>
<dbReference type="RefSeq" id="WP_244673614.1">
    <property type="nucleotide sequence ID" value="NZ_CP095046.1"/>
</dbReference>
<evidence type="ECO:0000313" key="1">
    <source>
        <dbReference type="EMBL" id="UOQ70190.1"/>
    </source>
</evidence>
<sequence>MASPPEVGNYLLHHLPQGERVTLGTSGHCPHLTAPLETLAAIDAFLTS</sequence>
<dbReference type="EMBL" id="CP095046">
    <property type="protein sequence ID" value="UOQ70190.1"/>
    <property type="molecule type" value="Genomic_DNA"/>
</dbReference>
<gene>
    <name evidence="1" type="ORF">MUN79_15635</name>
</gene>
<evidence type="ECO:0008006" key="3">
    <source>
        <dbReference type="Google" id="ProtNLM"/>
    </source>
</evidence>
<organism evidence="1 2">
    <name type="scientific">Hymenobacter cellulosilyticus</name>
    <dbReference type="NCBI Taxonomy" id="2932248"/>
    <lineage>
        <taxon>Bacteria</taxon>
        <taxon>Pseudomonadati</taxon>
        <taxon>Bacteroidota</taxon>
        <taxon>Cytophagia</taxon>
        <taxon>Cytophagales</taxon>
        <taxon>Hymenobacteraceae</taxon>
        <taxon>Hymenobacter</taxon>
    </lineage>
</organism>
<dbReference type="Proteomes" id="UP000831796">
    <property type="component" value="Chromosome"/>
</dbReference>
<proteinExistence type="predicted"/>
<dbReference type="KEGG" id="hcu:MUN79_15635"/>
<protein>
    <recommendedName>
        <fullName evidence="3">Alpha/beta hydrolase</fullName>
    </recommendedName>
</protein>
<accession>A0A8T9Q330</accession>
<keyword evidence="2" id="KW-1185">Reference proteome</keyword>
<name>A0A8T9Q330_9BACT</name>